<evidence type="ECO:0000256" key="5">
    <source>
        <dbReference type="ARBA" id="ARBA00022519"/>
    </source>
</evidence>
<keyword evidence="7 9" id="KW-1133">Transmembrane helix</keyword>
<dbReference type="RefSeq" id="WP_189354493.1">
    <property type="nucleotide sequence ID" value="NZ_BMYP01000045.1"/>
</dbReference>
<keyword evidence="8 9" id="KW-0472">Membrane</keyword>
<evidence type="ECO:0000313" key="14">
    <source>
        <dbReference type="EMBL" id="GHD81128.1"/>
    </source>
</evidence>
<evidence type="ECO:0000256" key="3">
    <source>
        <dbReference type="ARBA" id="ARBA00022448"/>
    </source>
</evidence>
<comment type="subcellular location">
    <subcellularLocation>
        <location evidence="1 9">Cell inner membrane</location>
        <topology evidence="1 9">Single-pass membrane protein</topology>
    </subcellularLocation>
</comment>
<dbReference type="Proteomes" id="UP000662678">
    <property type="component" value="Unassembled WGS sequence"/>
</dbReference>
<evidence type="ECO:0000256" key="9">
    <source>
        <dbReference type="RuleBase" id="RU365093"/>
    </source>
</evidence>
<dbReference type="NCBIfam" id="TIGR01843">
    <property type="entry name" value="type_I_hlyD"/>
    <property type="match status" value="1"/>
</dbReference>
<reference evidence="15" key="1">
    <citation type="journal article" date="2019" name="Int. J. Syst. Evol. Microbiol.">
        <title>The Global Catalogue of Microorganisms (GCM) 10K type strain sequencing project: providing services to taxonomists for standard genome sequencing and annotation.</title>
        <authorList>
            <consortium name="The Broad Institute Genomics Platform"/>
            <consortium name="The Broad Institute Genome Sequencing Center for Infectious Disease"/>
            <person name="Wu L."/>
            <person name="Ma J."/>
        </authorList>
    </citation>
    <scope>NUCLEOTIDE SEQUENCE [LARGE SCALE GENOMIC DNA]</scope>
    <source>
        <strain evidence="15">KCTC 23713</strain>
    </source>
</reference>
<gene>
    <name evidence="14" type="primary">hasE</name>
    <name evidence="14" type="ORF">GCM10011419_26670</name>
</gene>
<keyword evidence="5 9" id="KW-0997">Cell inner membrane</keyword>
<dbReference type="EMBL" id="BMYP01000045">
    <property type="protein sequence ID" value="GHD81128.1"/>
    <property type="molecule type" value="Genomic_DNA"/>
</dbReference>
<name>A0ABQ3HG63_9NEIS</name>
<feature type="domain" description="AprE-like beta-barrel" evidence="13">
    <location>
        <begin position="336"/>
        <end position="425"/>
    </location>
</feature>
<evidence type="ECO:0000256" key="2">
    <source>
        <dbReference type="ARBA" id="ARBA00009477"/>
    </source>
</evidence>
<keyword evidence="14" id="KW-0378">Hydrolase</keyword>
<dbReference type="InterPro" id="IPR058982">
    <property type="entry name" value="Beta-barrel_AprE"/>
</dbReference>
<keyword evidence="14" id="KW-0482">Metalloprotease</keyword>
<dbReference type="Pfam" id="PF26002">
    <property type="entry name" value="Beta-barrel_AprE"/>
    <property type="match status" value="1"/>
</dbReference>
<keyword evidence="10" id="KW-0175">Coiled coil</keyword>
<dbReference type="InterPro" id="IPR010129">
    <property type="entry name" value="T1SS_HlyD"/>
</dbReference>
<feature type="transmembrane region" description="Helical" evidence="9">
    <location>
        <begin position="35"/>
        <end position="52"/>
    </location>
</feature>
<evidence type="ECO:0000256" key="7">
    <source>
        <dbReference type="ARBA" id="ARBA00022989"/>
    </source>
</evidence>
<dbReference type="Gene3D" id="2.40.50.100">
    <property type="match status" value="2"/>
</dbReference>
<dbReference type="Pfam" id="PF25994">
    <property type="entry name" value="HH_AprE"/>
    <property type="match status" value="1"/>
</dbReference>
<evidence type="ECO:0000256" key="10">
    <source>
        <dbReference type="SAM" id="Coils"/>
    </source>
</evidence>
<dbReference type="GO" id="GO:0008237">
    <property type="term" value="F:metallopeptidase activity"/>
    <property type="evidence" value="ECO:0007669"/>
    <property type="project" value="UniProtKB-KW"/>
</dbReference>
<proteinExistence type="inferred from homology"/>
<feature type="domain" description="AprE-like long alpha-helical hairpin" evidence="12">
    <location>
        <begin position="104"/>
        <end position="292"/>
    </location>
</feature>
<accession>A0ABQ3HG63</accession>
<keyword evidence="3 9" id="KW-0813">Transport</keyword>
<dbReference type="PANTHER" id="PTHR30386:SF17">
    <property type="entry name" value="ALKALINE PROTEASE SECRETION PROTEIN APRE"/>
    <property type="match status" value="1"/>
</dbReference>
<evidence type="ECO:0000256" key="11">
    <source>
        <dbReference type="SAM" id="MobiDB-lite"/>
    </source>
</evidence>
<evidence type="ECO:0000256" key="8">
    <source>
        <dbReference type="ARBA" id="ARBA00023136"/>
    </source>
</evidence>
<comment type="caution">
    <text evidence="14">The sequence shown here is derived from an EMBL/GenBank/DDBJ whole genome shotgun (WGS) entry which is preliminary data.</text>
</comment>
<protein>
    <recommendedName>
        <fullName evidence="9">Membrane fusion protein (MFP) family protein</fullName>
    </recommendedName>
</protein>
<feature type="coiled-coil region" evidence="10">
    <location>
        <begin position="267"/>
        <end position="294"/>
    </location>
</feature>
<comment type="similarity">
    <text evidence="2 9">Belongs to the membrane fusion protein (MFP) (TC 8.A.1) family.</text>
</comment>
<evidence type="ECO:0000259" key="13">
    <source>
        <dbReference type="Pfam" id="PF26002"/>
    </source>
</evidence>
<evidence type="ECO:0000256" key="1">
    <source>
        <dbReference type="ARBA" id="ARBA00004377"/>
    </source>
</evidence>
<dbReference type="InterPro" id="IPR050739">
    <property type="entry name" value="MFP"/>
</dbReference>
<keyword evidence="14" id="KW-0645">Protease</keyword>
<evidence type="ECO:0000256" key="6">
    <source>
        <dbReference type="ARBA" id="ARBA00022692"/>
    </source>
</evidence>
<keyword evidence="4 9" id="KW-1003">Cell membrane</keyword>
<keyword evidence="6 9" id="KW-0812">Transmembrane</keyword>
<organism evidence="14 15">
    <name type="scientific">Vogesella fluminis</name>
    <dbReference type="NCBI Taxonomy" id="1069161"/>
    <lineage>
        <taxon>Bacteria</taxon>
        <taxon>Pseudomonadati</taxon>
        <taxon>Pseudomonadota</taxon>
        <taxon>Betaproteobacteria</taxon>
        <taxon>Neisseriales</taxon>
        <taxon>Chromobacteriaceae</taxon>
        <taxon>Vogesella</taxon>
    </lineage>
</organism>
<dbReference type="Gene3D" id="1.10.287.470">
    <property type="entry name" value="Helix hairpin bin"/>
    <property type="match status" value="1"/>
</dbReference>
<dbReference type="PRINTS" id="PR01490">
    <property type="entry name" value="RTXTOXIND"/>
</dbReference>
<evidence type="ECO:0000256" key="4">
    <source>
        <dbReference type="ARBA" id="ARBA00022475"/>
    </source>
</evidence>
<feature type="region of interest" description="Disordered" evidence="11">
    <location>
        <begin position="1"/>
        <end position="25"/>
    </location>
</feature>
<evidence type="ECO:0000259" key="12">
    <source>
        <dbReference type="Pfam" id="PF25994"/>
    </source>
</evidence>
<keyword evidence="15" id="KW-1185">Reference proteome</keyword>
<dbReference type="PANTHER" id="PTHR30386">
    <property type="entry name" value="MEMBRANE FUSION SUBUNIT OF EMRAB-TOLC MULTIDRUG EFFLUX PUMP"/>
    <property type="match status" value="1"/>
</dbReference>
<dbReference type="InterPro" id="IPR058781">
    <property type="entry name" value="HH_AprE-like"/>
</dbReference>
<evidence type="ECO:0000313" key="15">
    <source>
        <dbReference type="Proteomes" id="UP000662678"/>
    </source>
</evidence>
<sequence length="448" mass="49231">MALFKKKDSVATVHPAGQPQIDTDDRRISRAGTRFLLAGFAGFVLWAGLAPLDEGVASNGTVVVADKRKTVQSISSGLVEKLNVREGDMVKQGQPVIELNATNARAQLEIALAQYISSRAVEDRLLAESRNAANVSFSAELVSLKDDPRVVEARKLQQQLFQTRRSMLQGEQAILGENLQGLQVQLQGLLAMKVNRESQVKWFNEELKGMRAMAGEGYIARNRLLQLERSAAEASGAMSDNIANIGRIQNSIAEVKLKQIASRQSFQREVESQLTDVQKEVRALKERVDALRFDVVNNSIKAPIDGMVVGLNVHTVGGVVQAGQPLMDVVPINEPLIVEAQIDPSMSAKVHPGMPVDINFVALNQNKTPVIDGQVETFSADRIVDQKTGMPYFLARVKVTDEGMKKIGQQQIRSGMPVTVVIKSGERTMLQYLVKPLTDRLHFAFTEE</sequence>
<dbReference type="Gene3D" id="2.40.30.170">
    <property type="match status" value="1"/>
</dbReference>